<evidence type="ECO:0000256" key="1">
    <source>
        <dbReference type="ARBA" id="ARBA00006739"/>
    </source>
</evidence>
<feature type="compositionally biased region" description="Low complexity" evidence="4">
    <location>
        <begin position="1"/>
        <end position="12"/>
    </location>
</feature>
<proteinExistence type="inferred from homology"/>
<dbReference type="Pfam" id="PF00535">
    <property type="entry name" value="Glycos_transf_2"/>
    <property type="match status" value="1"/>
</dbReference>
<dbReference type="InterPro" id="IPR050834">
    <property type="entry name" value="Glycosyltransf_2"/>
</dbReference>
<dbReference type="Gene3D" id="3.90.550.10">
    <property type="entry name" value="Spore Coat Polysaccharide Biosynthesis Protein SpsA, Chain A"/>
    <property type="match status" value="1"/>
</dbReference>
<dbReference type="Proteomes" id="UP000494329">
    <property type="component" value="Unassembled WGS sequence"/>
</dbReference>
<dbReference type="SUPFAM" id="SSF53448">
    <property type="entry name" value="Nucleotide-diphospho-sugar transferases"/>
    <property type="match status" value="1"/>
</dbReference>
<keyword evidence="3" id="KW-0808">Transferase</keyword>
<evidence type="ECO:0000256" key="2">
    <source>
        <dbReference type="ARBA" id="ARBA00022676"/>
    </source>
</evidence>
<comment type="similarity">
    <text evidence="1">Belongs to the glycosyltransferase 2 family.</text>
</comment>
<protein>
    <recommendedName>
        <fullName evidence="5">Glycosyltransferase 2-like domain-containing protein</fullName>
    </recommendedName>
</protein>
<evidence type="ECO:0000313" key="7">
    <source>
        <dbReference type="Proteomes" id="UP000494329"/>
    </source>
</evidence>
<dbReference type="PANTHER" id="PTHR43685">
    <property type="entry name" value="GLYCOSYLTRANSFERASE"/>
    <property type="match status" value="1"/>
</dbReference>
<evidence type="ECO:0000259" key="5">
    <source>
        <dbReference type="Pfam" id="PF00535"/>
    </source>
</evidence>
<keyword evidence="7" id="KW-1185">Reference proteome</keyword>
<sequence length="304" mass="32907">MTSSSAPARAPQSAPPDGTPPAARPDDSAAPYGASLADVAVLMPAYNGQADVERTLASFSESAPVQVLIVDDGSTPPLVAPSLPNMTVEILRMPQNGGIERALQAGIEALAARGFRYAARIDAGDLAVAQRLAKQRASLEAHPEVAGLGMWAQVVALDGTPLFMLAPPADPRAIRRIRFARACFVHPSMMLRIDAVLAVGNYRAAYRSAEDLDLFLRLMERYDCANLPELGVYYELNEGGISATKRRRQIASTLRLQLHYFNAANPYDWLGLAKNLLHFVTPYGTLRRIKRLVYARSAQPRAGA</sequence>
<reference evidence="6 7" key="1">
    <citation type="submission" date="2020-04" db="EMBL/GenBank/DDBJ databases">
        <authorList>
            <person name="De Canck E."/>
        </authorList>
    </citation>
    <scope>NUCLEOTIDE SEQUENCE [LARGE SCALE GENOMIC DNA]</scope>
    <source>
        <strain evidence="6 7">LMG 29739</strain>
    </source>
</reference>
<dbReference type="InterPro" id="IPR001173">
    <property type="entry name" value="Glyco_trans_2-like"/>
</dbReference>
<keyword evidence="2" id="KW-0328">Glycosyltransferase</keyword>
<feature type="domain" description="Glycosyltransferase 2-like" evidence="5">
    <location>
        <begin position="41"/>
        <end position="147"/>
    </location>
</feature>
<feature type="region of interest" description="Disordered" evidence="4">
    <location>
        <begin position="1"/>
        <end position="31"/>
    </location>
</feature>
<name>A0A6J5E045_9BURK</name>
<feature type="compositionally biased region" description="Pro residues" evidence="4">
    <location>
        <begin position="13"/>
        <end position="23"/>
    </location>
</feature>
<dbReference type="AlphaFoldDB" id="A0A6J5E045"/>
<dbReference type="GO" id="GO:0016757">
    <property type="term" value="F:glycosyltransferase activity"/>
    <property type="evidence" value="ECO:0007669"/>
    <property type="project" value="UniProtKB-KW"/>
</dbReference>
<gene>
    <name evidence="6" type="ORF">LMG29739_03236</name>
</gene>
<evidence type="ECO:0000256" key="4">
    <source>
        <dbReference type="SAM" id="MobiDB-lite"/>
    </source>
</evidence>
<organism evidence="6 7">
    <name type="scientific">Paraburkholderia solisilvae</name>
    <dbReference type="NCBI Taxonomy" id="624376"/>
    <lineage>
        <taxon>Bacteria</taxon>
        <taxon>Pseudomonadati</taxon>
        <taxon>Pseudomonadota</taxon>
        <taxon>Betaproteobacteria</taxon>
        <taxon>Burkholderiales</taxon>
        <taxon>Burkholderiaceae</taxon>
        <taxon>Paraburkholderia</taxon>
    </lineage>
</organism>
<dbReference type="InterPro" id="IPR029044">
    <property type="entry name" value="Nucleotide-diphossugar_trans"/>
</dbReference>
<dbReference type="PANTHER" id="PTHR43685:SF5">
    <property type="entry name" value="GLYCOSYLTRANSFERASE EPSE-RELATED"/>
    <property type="match status" value="1"/>
</dbReference>
<evidence type="ECO:0000313" key="6">
    <source>
        <dbReference type="EMBL" id="CAB3759789.1"/>
    </source>
</evidence>
<evidence type="ECO:0000256" key="3">
    <source>
        <dbReference type="ARBA" id="ARBA00022679"/>
    </source>
</evidence>
<accession>A0A6J5E045</accession>
<dbReference type="EMBL" id="CADIKF010000024">
    <property type="protein sequence ID" value="CAB3759789.1"/>
    <property type="molecule type" value="Genomic_DNA"/>
</dbReference>